<evidence type="ECO:0000313" key="1">
    <source>
        <dbReference type="EMBL" id="KIJ15727.1"/>
    </source>
</evidence>
<reference evidence="2" key="2">
    <citation type="submission" date="2015-01" db="EMBL/GenBank/DDBJ databases">
        <title>Evolutionary Origins and Diversification of the Mycorrhizal Mutualists.</title>
        <authorList>
            <consortium name="DOE Joint Genome Institute"/>
            <consortium name="Mycorrhizal Genomics Consortium"/>
            <person name="Kohler A."/>
            <person name="Kuo A."/>
            <person name="Nagy L.G."/>
            <person name="Floudas D."/>
            <person name="Copeland A."/>
            <person name="Barry K.W."/>
            <person name="Cichocki N."/>
            <person name="Veneault-Fourrey C."/>
            <person name="LaButti K."/>
            <person name="Lindquist E.A."/>
            <person name="Lipzen A."/>
            <person name="Lundell T."/>
            <person name="Morin E."/>
            <person name="Murat C."/>
            <person name="Riley R."/>
            <person name="Ohm R."/>
            <person name="Sun H."/>
            <person name="Tunlid A."/>
            <person name="Henrissat B."/>
            <person name="Grigoriev I.V."/>
            <person name="Hibbett D.S."/>
            <person name="Martin F."/>
        </authorList>
    </citation>
    <scope>NUCLEOTIDE SEQUENCE [LARGE SCALE GENOMIC DNA]</scope>
    <source>
        <strain evidence="2">ATCC 200175</strain>
    </source>
</reference>
<evidence type="ECO:0000313" key="2">
    <source>
        <dbReference type="Proteomes" id="UP000053647"/>
    </source>
</evidence>
<sequence length="110" mass="11490">MDVVGTSSAPVVSSSVVCRSSALRLSLVFPSPSVCSTSLPFHFLTSSSRRTLVLRVNTAGVAALAVHARLSTPGVEATDEVAWGAGESLGRQWVVWAMWTTVAVFGLVGE</sequence>
<accession>A0A0C9U8M2</accession>
<dbReference type="HOGENOM" id="CLU_150819_0_0_1"/>
<dbReference type="AlphaFoldDB" id="A0A0C9U8M2"/>
<dbReference type="Proteomes" id="UP000053647">
    <property type="component" value="Unassembled WGS sequence"/>
</dbReference>
<proteinExistence type="predicted"/>
<name>A0A0C9U8M2_PAXIN</name>
<protein>
    <submittedName>
        <fullName evidence="1">Uncharacterized protein</fullName>
    </submittedName>
</protein>
<dbReference type="EMBL" id="KN819335">
    <property type="protein sequence ID" value="KIJ15727.1"/>
    <property type="molecule type" value="Genomic_DNA"/>
</dbReference>
<gene>
    <name evidence="1" type="ORF">PAXINDRAFT_11320</name>
</gene>
<keyword evidence="2" id="KW-1185">Reference proteome</keyword>
<reference evidence="1 2" key="1">
    <citation type="submission" date="2014-06" db="EMBL/GenBank/DDBJ databases">
        <authorList>
            <consortium name="DOE Joint Genome Institute"/>
            <person name="Kuo A."/>
            <person name="Kohler A."/>
            <person name="Nagy L.G."/>
            <person name="Floudas D."/>
            <person name="Copeland A."/>
            <person name="Barry K.W."/>
            <person name="Cichocki N."/>
            <person name="Veneault-Fourrey C."/>
            <person name="LaButti K."/>
            <person name="Lindquist E.A."/>
            <person name="Lipzen A."/>
            <person name="Lundell T."/>
            <person name="Morin E."/>
            <person name="Murat C."/>
            <person name="Sun H."/>
            <person name="Tunlid A."/>
            <person name="Henrissat B."/>
            <person name="Grigoriev I.V."/>
            <person name="Hibbett D.S."/>
            <person name="Martin F."/>
            <person name="Nordberg H.P."/>
            <person name="Cantor M.N."/>
            <person name="Hua S.X."/>
        </authorList>
    </citation>
    <scope>NUCLEOTIDE SEQUENCE [LARGE SCALE GENOMIC DNA]</scope>
    <source>
        <strain evidence="1 2">ATCC 200175</strain>
    </source>
</reference>
<organism evidence="1 2">
    <name type="scientific">Paxillus involutus ATCC 200175</name>
    <dbReference type="NCBI Taxonomy" id="664439"/>
    <lineage>
        <taxon>Eukaryota</taxon>
        <taxon>Fungi</taxon>
        <taxon>Dikarya</taxon>
        <taxon>Basidiomycota</taxon>
        <taxon>Agaricomycotina</taxon>
        <taxon>Agaricomycetes</taxon>
        <taxon>Agaricomycetidae</taxon>
        <taxon>Boletales</taxon>
        <taxon>Paxilineae</taxon>
        <taxon>Paxillaceae</taxon>
        <taxon>Paxillus</taxon>
    </lineage>
</organism>